<keyword evidence="3" id="KW-1185">Reference proteome</keyword>
<dbReference type="Proteomes" id="UP000286746">
    <property type="component" value="Unassembled WGS sequence"/>
</dbReference>
<organism evidence="2 3">
    <name type="scientific">Streptomyces paromomycinus</name>
    <name type="common">Streptomyces rimosus subsp. paromomycinus</name>
    <dbReference type="NCBI Taxonomy" id="92743"/>
    <lineage>
        <taxon>Bacteria</taxon>
        <taxon>Bacillati</taxon>
        <taxon>Actinomycetota</taxon>
        <taxon>Actinomycetes</taxon>
        <taxon>Kitasatosporales</taxon>
        <taxon>Streptomycetaceae</taxon>
        <taxon>Streptomyces</taxon>
    </lineage>
</organism>
<gene>
    <name evidence="2" type="ORF">GKJPGBOP_05868</name>
</gene>
<keyword evidence="1" id="KW-1133">Transmembrane helix</keyword>
<evidence type="ECO:0000313" key="2">
    <source>
        <dbReference type="EMBL" id="GCD46121.1"/>
    </source>
</evidence>
<dbReference type="RefSeq" id="WP_170251906.1">
    <property type="nucleotide sequence ID" value="NZ_BHZD01000001.1"/>
</dbReference>
<keyword evidence="1" id="KW-0812">Transmembrane</keyword>
<keyword evidence="1" id="KW-0472">Membrane</keyword>
<dbReference type="AlphaFoldDB" id="A0A401WA01"/>
<evidence type="ECO:0000313" key="3">
    <source>
        <dbReference type="Proteomes" id="UP000286746"/>
    </source>
</evidence>
<reference evidence="2 3" key="1">
    <citation type="submission" date="2018-11" db="EMBL/GenBank/DDBJ databases">
        <title>Whole genome sequence of Streptomyces paromomycinus NBRC 15454(T).</title>
        <authorList>
            <person name="Komaki H."/>
            <person name="Tamura T."/>
        </authorList>
    </citation>
    <scope>NUCLEOTIDE SEQUENCE [LARGE SCALE GENOMIC DNA]</scope>
    <source>
        <strain evidence="2 3">NBRC 15454</strain>
    </source>
</reference>
<name>A0A401WA01_STREY</name>
<accession>A0A401WA01</accession>
<protein>
    <submittedName>
        <fullName evidence="2">Uncharacterized protein</fullName>
    </submittedName>
</protein>
<proteinExistence type="predicted"/>
<comment type="caution">
    <text evidence="2">The sequence shown here is derived from an EMBL/GenBank/DDBJ whole genome shotgun (WGS) entry which is preliminary data.</text>
</comment>
<evidence type="ECO:0000256" key="1">
    <source>
        <dbReference type="SAM" id="Phobius"/>
    </source>
</evidence>
<feature type="transmembrane region" description="Helical" evidence="1">
    <location>
        <begin position="28"/>
        <end position="44"/>
    </location>
</feature>
<dbReference type="EMBL" id="BHZD01000001">
    <property type="protein sequence ID" value="GCD46121.1"/>
    <property type="molecule type" value="Genomic_DNA"/>
</dbReference>
<sequence>MHWFLIAVAALLLPPTFAAEGWVRIYLGVLAFACTVGAMVASRLRD</sequence>